<keyword evidence="1" id="KW-0812">Transmembrane</keyword>
<reference evidence="2" key="1">
    <citation type="journal article" date="2012" name="Proc. Natl. Acad. Sci. U.S.A.">
        <title>Antigenic diversity is generated by distinct evolutionary mechanisms in African trypanosome species.</title>
        <authorList>
            <person name="Jackson A.P."/>
            <person name="Berry A."/>
            <person name="Aslett M."/>
            <person name="Allison H.C."/>
            <person name="Burton P."/>
            <person name="Vavrova-Anderson J."/>
            <person name="Brown R."/>
            <person name="Browne H."/>
            <person name="Corton N."/>
            <person name="Hauser H."/>
            <person name="Gamble J."/>
            <person name="Gilderthorp R."/>
            <person name="Marcello L."/>
            <person name="McQuillan J."/>
            <person name="Otto T.D."/>
            <person name="Quail M.A."/>
            <person name="Sanders M.J."/>
            <person name="van Tonder A."/>
            <person name="Ginger M.L."/>
            <person name="Field M.C."/>
            <person name="Barry J.D."/>
            <person name="Hertz-Fowler C."/>
            <person name="Berriman M."/>
        </authorList>
    </citation>
    <scope>NUCLEOTIDE SEQUENCE</scope>
    <source>
        <strain evidence="2">Y486</strain>
    </source>
</reference>
<dbReference type="EMBL" id="HE573019">
    <property type="protein sequence ID" value="CCC47227.1"/>
    <property type="molecule type" value="Genomic_DNA"/>
</dbReference>
<dbReference type="VEuPathDB" id="TriTrypDB:TvY486_0304030"/>
<keyword evidence="1" id="KW-0472">Membrane</keyword>
<name>G0TTE6_TRYVY</name>
<evidence type="ECO:0000313" key="2">
    <source>
        <dbReference type="EMBL" id="CCC47227.1"/>
    </source>
</evidence>
<protein>
    <submittedName>
        <fullName evidence="2">Uncharacterized protein</fullName>
    </submittedName>
</protein>
<sequence length="131" mass="15550">MWVHYIALYIFVYTFQVEQQGRRKVTTTTGPSGVITVITILFVCLFFKRKQKQKSCVKNKTKHKKEIKTCFPHNFFWFSAVLGTHRHHFVVLSSLLFFLLSLSLWLSIMTRFISLLATTRRSIPFLLFEHF</sequence>
<gene>
    <name evidence="2" type="ORF">TVY486_0304030</name>
</gene>
<organism evidence="2">
    <name type="scientific">Trypanosoma vivax (strain Y486)</name>
    <dbReference type="NCBI Taxonomy" id="1055687"/>
    <lineage>
        <taxon>Eukaryota</taxon>
        <taxon>Discoba</taxon>
        <taxon>Euglenozoa</taxon>
        <taxon>Kinetoplastea</taxon>
        <taxon>Metakinetoplastina</taxon>
        <taxon>Trypanosomatida</taxon>
        <taxon>Trypanosomatidae</taxon>
        <taxon>Trypanosoma</taxon>
        <taxon>Duttonella</taxon>
    </lineage>
</organism>
<keyword evidence="1" id="KW-1133">Transmembrane helix</keyword>
<evidence type="ECO:0000256" key="1">
    <source>
        <dbReference type="SAM" id="Phobius"/>
    </source>
</evidence>
<feature type="transmembrane region" description="Helical" evidence="1">
    <location>
        <begin position="89"/>
        <end position="113"/>
    </location>
</feature>
<feature type="transmembrane region" description="Helical" evidence="1">
    <location>
        <begin position="30"/>
        <end position="47"/>
    </location>
</feature>
<accession>G0TTE6</accession>
<proteinExistence type="predicted"/>
<dbReference type="AlphaFoldDB" id="G0TTE6"/>